<evidence type="ECO:0000313" key="2">
    <source>
        <dbReference type="Proteomes" id="UP001433508"/>
    </source>
</evidence>
<organism evidence="1 2">
    <name type="scientific">Lipomyces kononenkoae</name>
    <name type="common">Yeast</name>
    <dbReference type="NCBI Taxonomy" id="34357"/>
    <lineage>
        <taxon>Eukaryota</taxon>
        <taxon>Fungi</taxon>
        <taxon>Dikarya</taxon>
        <taxon>Ascomycota</taxon>
        <taxon>Saccharomycotina</taxon>
        <taxon>Lipomycetes</taxon>
        <taxon>Lipomycetales</taxon>
        <taxon>Lipomycetaceae</taxon>
        <taxon>Lipomyces</taxon>
    </lineage>
</organism>
<protein>
    <submittedName>
        <fullName evidence="1">Auxin efflux carrier</fullName>
    </submittedName>
</protein>
<evidence type="ECO:0000313" key="1">
    <source>
        <dbReference type="EMBL" id="KAK9240293.1"/>
    </source>
</evidence>
<comment type="caution">
    <text evidence="1">The sequence shown here is derived from an EMBL/GenBank/DDBJ whole genome shotgun (WGS) entry which is preliminary data.</text>
</comment>
<name>A0ACC3T8Q1_LIPKO</name>
<dbReference type="Proteomes" id="UP001433508">
    <property type="component" value="Unassembled WGS sequence"/>
</dbReference>
<sequence length="502" mass="55215">MQFVLGSMSQPLLRLAPEDVAGAAATEHTHPSYALLSFLVFQAVVQVVLVCVLGFWAAHVRLLNPALQKHISQLNVNLFTPCLIFVKLASAITADKLVDLAIIPVLFVLTTGVSYVAALVINRIQGFSRRESNFVIAMAVFANSNSLPVSLTIALAQTLPTLKWLPDDTSDMVASRGILYLLIFQQLGQMLRWSWGYNTLLSKDDGSDNITLTSARISVSNDSDDEAEEVAQFISRNVNSDLSIETIALSAKQLLPEESSSDSSSSSDVSDSPTASLFYNSDQTLLPSFNRSYRKDFKRSWYFAIVDSPRLAKLQSFLVKLMNYMNPPLWAMISALIVASITPLQRLLFEDKDTFIYRTFTSAVTQTSQVSVPLILVVLGGNLYPDDGAAPPSPHFKRIVASSLVARMLISGMVLIPILAVFAKFVHLSIVDDPIFLVVLFLLATAPPAIQLSQICQLNEVFEREMSAVLFWGYVVLTLPVTMVMVVMSLEVLEWAGRLPSV</sequence>
<proteinExistence type="predicted"/>
<dbReference type="EMBL" id="MU971340">
    <property type="protein sequence ID" value="KAK9240293.1"/>
    <property type="molecule type" value="Genomic_DNA"/>
</dbReference>
<accession>A0ACC3T8Q1</accession>
<keyword evidence="2" id="KW-1185">Reference proteome</keyword>
<gene>
    <name evidence="1" type="ORF">V1525DRAFT_395552</name>
</gene>
<reference evidence="2" key="1">
    <citation type="journal article" date="2024" name="Front. Bioeng. Biotechnol.">
        <title>Genome-scale model development and genomic sequencing of the oleaginous clade Lipomyces.</title>
        <authorList>
            <person name="Czajka J.J."/>
            <person name="Han Y."/>
            <person name="Kim J."/>
            <person name="Mondo S.J."/>
            <person name="Hofstad B.A."/>
            <person name="Robles A."/>
            <person name="Haridas S."/>
            <person name="Riley R."/>
            <person name="LaButti K."/>
            <person name="Pangilinan J."/>
            <person name="Andreopoulos W."/>
            <person name="Lipzen A."/>
            <person name="Yan J."/>
            <person name="Wang M."/>
            <person name="Ng V."/>
            <person name="Grigoriev I.V."/>
            <person name="Spatafora J.W."/>
            <person name="Magnuson J.K."/>
            <person name="Baker S.E."/>
            <person name="Pomraning K.R."/>
        </authorList>
    </citation>
    <scope>NUCLEOTIDE SEQUENCE [LARGE SCALE GENOMIC DNA]</scope>
    <source>
        <strain evidence="2">CBS 7786</strain>
    </source>
</reference>